<dbReference type="CDD" id="cd16386">
    <property type="entry name" value="TcpC_N"/>
    <property type="match status" value="1"/>
</dbReference>
<sequence length="103" mass="11917">SSVNDIQVWQVSQVNENTFEVLFSVEQVITEDKDKETISSSFHVVVHIDESDNMVIIKNPTMSKKPQKSDYQPKQLESDHTVDTETMDEITSFLETFFQLYPT</sequence>
<evidence type="ECO:0000256" key="1">
    <source>
        <dbReference type="SAM" id="MobiDB-lite"/>
    </source>
</evidence>
<dbReference type="AlphaFoldDB" id="A0A6M1XPF9"/>
<accession>A0A6M1XPF9</accession>
<comment type="caution">
    <text evidence="2">The sequence shown here is derived from an EMBL/GenBank/DDBJ whole genome shotgun (WGS) entry which is preliminary data.</text>
</comment>
<organism evidence="2 3">
    <name type="scientific">Staphylococcus aureus</name>
    <dbReference type="NCBI Taxonomy" id="1280"/>
    <lineage>
        <taxon>Bacteria</taxon>
        <taxon>Bacillati</taxon>
        <taxon>Bacillota</taxon>
        <taxon>Bacilli</taxon>
        <taxon>Bacillales</taxon>
        <taxon>Staphylococcaceae</taxon>
        <taxon>Staphylococcus</taxon>
    </lineage>
</organism>
<proteinExistence type="predicted"/>
<dbReference type="InterPro" id="IPR024735">
    <property type="entry name" value="TcpC"/>
</dbReference>
<feature type="compositionally biased region" description="Polar residues" evidence="1">
    <location>
        <begin position="60"/>
        <end position="72"/>
    </location>
</feature>
<gene>
    <name evidence="2" type="ORF">G6Y24_03330</name>
</gene>
<dbReference type="Proteomes" id="UP000473113">
    <property type="component" value="Unassembled WGS sequence"/>
</dbReference>
<name>A0A6M1XPF9_STAAU</name>
<feature type="non-terminal residue" evidence="2">
    <location>
        <position position="103"/>
    </location>
</feature>
<dbReference type="Pfam" id="PF12642">
    <property type="entry name" value="TpcC"/>
    <property type="match status" value="1"/>
</dbReference>
<evidence type="ECO:0000313" key="2">
    <source>
        <dbReference type="EMBL" id="NGW66529.1"/>
    </source>
</evidence>
<evidence type="ECO:0000313" key="3">
    <source>
        <dbReference type="Proteomes" id="UP000473113"/>
    </source>
</evidence>
<dbReference type="EMBL" id="JAALTR010000099">
    <property type="protein sequence ID" value="NGW66529.1"/>
    <property type="molecule type" value="Genomic_DNA"/>
</dbReference>
<reference evidence="2 3" key="1">
    <citation type="submission" date="2020-02" db="EMBL/GenBank/DDBJ databases">
        <title>Detection of Heterogeneous Vancomycin Intermediate Resistance in Methicillin Resistant Staphylococcus aureus Isolates from Latin-America.</title>
        <authorList>
            <person name="Castro-Cardozo B."/>
            <person name="Berrio M."/>
            <person name="Vargas M.L."/>
            <person name="Carvajal L.P."/>
            <person name="Millan L.V."/>
            <person name="Rios R."/>
            <person name="Hernandez A."/>
            <person name="Rincon S.L."/>
            <person name="Cubides P."/>
            <person name="Forero E."/>
            <person name="Dinh A."/>
            <person name="Seas C."/>
            <person name="Munita J.M."/>
            <person name="Arias C.A."/>
            <person name="Reyes J."/>
            <person name="Diaz L."/>
        </authorList>
    </citation>
    <scope>NUCLEOTIDE SEQUENCE [LARGE SCALE GENOMIC DNA]</scope>
    <source>
        <strain evidence="2 3">UG255</strain>
    </source>
</reference>
<feature type="region of interest" description="Disordered" evidence="1">
    <location>
        <begin position="60"/>
        <end position="83"/>
    </location>
</feature>
<protein>
    <submittedName>
        <fullName evidence="2">Conjugal transfer protein</fullName>
    </submittedName>
</protein>
<feature type="non-terminal residue" evidence="2">
    <location>
        <position position="1"/>
    </location>
</feature>